<sequence>MADNHGNQDGLKRRGYLKGIAATGLGAGALVTGTGRSHADADGARDVDGDSVYLVFGADSSEADLDSWVEAHRDEIAAGSQSSTAQVIQYQDVSQLNVSQQGNAVSIAIDGGEATAAQQVDQNNTNTQAGSAESVTVEEETTDRTFTGVGQVYVIFAEETECREFTGLVVGEDAYQSEQSAEATIDQSQEVDQYNYNSQNTAVAIAANGSRSRAYQRSSQTNENYQHADAVAANIGDGDRQEADASVEQSQTVSQLNVSEQGVAIAIAVGSGSVAEAFQVSSQGNLNEQVADAAAIDFDSKSVDEVTASADMVGSVSDEKLTRSKAGAEQSNAQAASADVTQVQSVGQENINLQNAAIAVGIDDSQATARQESYQGNFNAQVASAEALNVDKSHCSTNAVVTGTDENGDESWAVAYETGNGESSQQVAEVDIDQLQFVEQLNVNEQFGAVAFARDCGDAVAEQLNYQVNENVQLTEARTTNEGTGDDKNGKKKKKEEKKNGGEKQRC</sequence>
<gene>
    <name evidence="2" type="ORF">C477_02304</name>
</gene>
<dbReference type="eggNOG" id="arCOG10751">
    <property type="taxonomic scope" value="Archaea"/>
</dbReference>
<keyword evidence="3" id="KW-1185">Reference proteome</keyword>
<evidence type="ECO:0000256" key="1">
    <source>
        <dbReference type="SAM" id="MobiDB-lite"/>
    </source>
</evidence>
<accession>M0CLU5</accession>
<dbReference type="EMBL" id="AOIS01000011">
    <property type="protein sequence ID" value="ELZ23342.1"/>
    <property type="molecule type" value="Genomic_DNA"/>
</dbReference>
<dbReference type="PROSITE" id="PS51318">
    <property type="entry name" value="TAT"/>
    <property type="match status" value="1"/>
</dbReference>
<dbReference type="Proteomes" id="UP000011657">
    <property type="component" value="Unassembled WGS sequence"/>
</dbReference>
<dbReference type="PATRIC" id="fig|1227488.3.peg.451"/>
<reference evidence="2 3" key="1">
    <citation type="journal article" date="2014" name="PLoS Genet.">
        <title>Phylogenetically driven sequencing of extremely halophilic archaea reveals strategies for static and dynamic osmo-response.</title>
        <authorList>
            <person name="Becker E.A."/>
            <person name="Seitzer P.M."/>
            <person name="Tritt A."/>
            <person name="Larsen D."/>
            <person name="Krusor M."/>
            <person name="Yao A.I."/>
            <person name="Wu D."/>
            <person name="Madern D."/>
            <person name="Eisen J.A."/>
            <person name="Darling A.E."/>
            <person name="Facciotti M.T."/>
        </authorList>
    </citation>
    <scope>NUCLEOTIDE SEQUENCE [LARGE SCALE GENOMIC DNA]</scope>
    <source>
        <strain evidence="2 3">JCM 13891</strain>
    </source>
</reference>
<comment type="caution">
    <text evidence="2">The sequence shown here is derived from an EMBL/GenBank/DDBJ whole genome shotgun (WGS) entry which is preliminary data.</text>
</comment>
<evidence type="ECO:0000313" key="2">
    <source>
        <dbReference type="EMBL" id="ELZ23342.1"/>
    </source>
</evidence>
<proteinExistence type="predicted"/>
<protein>
    <submittedName>
        <fullName evidence="2">Uncharacterized protein</fullName>
    </submittedName>
</protein>
<dbReference type="InterPro" id="IPR006311">
    <property type="entry name" value="TAT_signal"/>
</dbReference>
<dbReference type="AlphaFoldDB" id="M0CLU5"/>
<name>M0CLU5_9EURY</name>
<dbReference type="RefSeq" id="WP_008892805.1">
    <property type="nucleotide sequence ID" value="NZ_AOIS01000011.1"/>
</dbReference>
<evidence type="ECO:0000313" key="3">
    <source>
        <dbReference type="Proteomes" id="UP000011657"/>
    </source>
</evidence>
<dbReference type="OrthoDB" id="202842at2157"/>
<feature type="compositionally biased region" description="Basic and acidic residues" evidence="1">
    <location>
        <begin position="497"/>
        <end position="507"/>
    </location>
</feature>
<organism evidence="2 3">
    <name type="scientific">Haloterrigena salina JCM 13891</name>
    <dbReference type="NCBI Taxonomy" id="1227488"/>
    <lineage>
        <taxon>Archaea</taxon>
        <taxon>Methanobacteriati</taxon>
        <taxon>Methanobacteriota</taxon>
        <taxon>Stenosarchaea group</taxon>
        <taxon>Halobacteria</taxon>
        <taxon>Halobacteriales</taxon>
        <taxon>Natrialbaceae</taxon>
        <taxon>Haloterrigena</taxon>
    </lineage>
</organism>
<feature type="compositionally biased region" description="Polar residues" evidence="1">
    <location>
        <begin position="472"/>
        <end position="483"/>
    </location>
</feature>
<feature type="region of interest" description="Disordered" evidence="1">
    <location>
        <begin position="472"/>
        <end position="507"/>
    </location>
</feature>